<comment type="caution">
    <text evidence="1">The sequence shown here is derived from an EMBL/GenBank/DDBJ whole genome shotgun (WGS) entry which is preliminary data.</text>
</comment>
<evidence type="ECO:0000313" key="1">
    <source>
        <dbReference type="EMBL" id="KAL2832423.1"/>
    </source>
</evidence>
<name>A0ABR4J051_9EURO</name>
<accession>A0ABR4J051</accession>
<protein>
    <submittedName>
        <fullName evidence="1">Uncharacterized protein</fullName>
    </submittedName>
</protein>
<keyword evidence="2" id="KW-1185">Reference proteome</keyword>
<reference evidence="1 2" key="1">
    <citation type="submission" date="2024-07" db="EMBL/GenBank/DDBJ databases">
        <title>Section-level genome sequencing and comparative genomics of Aspergillus sections Usti and Cavernicolus.</title>
        <authorList>
            <consortium name="Lawrence Berkeley National Laboratory"/>
            <person name="Nybo J.L."/>
            <person name="Vesth T.C."/>
            <person name="Theobald S."/>
            <person name="Frisvad J.C."/>
            <person name="Larsen T.O."/>
            <person name="Kjaerboelling I."/>
            <person name="Rothschild-Mancinelli K."/>
            <person name="Lyhne E.K."/>
            <person name="Kogle M.E."/>
            <person name="Barry K."/>
            <person name="Clum A."/>
            <person name="Na H."/>
            <person name="Ledsgaard L."/>
            <person name="Lin J."/>
            <person name="Lipzen A."/>
            <person name="Kuo A."/>
            <person name="Riley R."/>
            <person name="Mondo S."/>
            <person name="LaButti K."/>
            <person name="Haridas S."/>
            <person name="Pangalinan J."/>
            <person name="Salamov A.A."/>
            <person name="Simmons B.A."/>
            <person name="Magnuson J.K."/>
            <person name="Chen J."/>
            <person name="Drula E."/>
            <person name="Henrissat B."/>
            <person name="Wiebenga A."/>
            <person name="Lubbers R.J."/>
            <person name="Gomes A.C."/>
            <person name="Makela M.R."/>
            <person name="Stajich J."/>
            <person name="Grigoriev I.V."/>
            <person name="Mortensen U.H."/>
            <person name="De vries R.P."/>
            <person name="Baker S.E."/>
            <person name="Andersen M.R."/>
        </authorList>
    </citation>
    <scope>NUCLEOTIDE SEQUENCE [LARGE SCALE GENOMIC DNA]</scope>
    <source>
        <strain evidence="1 2">CBS 600.67</strain>
    </source>
</reference>
<sequence>MAELTVREEEKSFSLLSLLLSQKVSTLSFLKSNRRGGYGEQQSYKTVGRFLEIAPRCRQVSFSLLFGMTNTEPNHQNLADGLMHATVDMARRQQVTPLHYPPLKERQGMENLRIILRLQAGTGRRTPTKNMALKKRQRLGMMTTSPHRG</sequence>
<dbReference type="EMBL" id="JBFXLS010000006">
    <property type="protein sequence ID" value="KAL2832423.1"/>
    <property type="molecule type" value="Genomic_DNA"/>
</dbReference>
<proteinExistence type="predicted"/>
<organism evidence="1 2">
    <name type="scientific">Aspergillus cavernicola</name>
    <dbReference type="NCBI Taxonomy" id="176166"/>
    <lineage>
        <taxon>Eukaryota</taxon>
        <taxon>Fungi</taxon>
        <taxon>Dikarya</taxon>
        <taxon>Ascomycota</taxon>
        <taxon>Pezizomycotina</taxon>
        <taxon>Eurotiomycetes</taxon>
        <taxon>Eurotiomycetidae</taxon>
        <taxon>Eurotiales</taxon>
        <taxon>Aspergillaceae</taxon>
        <taxon>Aspergillus</taxon>
        <taxon>Aspergillus subgen. Nidulantes</taxon>
    </lineage>
</organism>
<dbReference type="Proteomes" id="UP001610335">
    <property type="component" value="Unassembled WGS sequence"/>
</dbReference>
<gene>
    <name evidence="1" type="ORF">BDW59DRAFT_104803</name>
</gene>
<evidence type="ECO:0000313" key="2">
    <source>
        <dbReference type="Proteomes" id="UP001610335"/>
    </source>
</evidence>